<dbReference type="AlphaFoldDB" id="A0A1F7YPN5"/>
<evidence type="ECO:0000256" key="2">
    <source>
        <dbReference type="ARBA" id="ARBA00023295"/>
    </source>
</evidence>
<keyword evidence="1" id="KW-0378">Hydrolase</keyword>
<evidence type="ECO:0000313" key="4">
    <source>
        <dbReference type="EMBL" id="OGM29304.1"/>
    </source>
</evidence>
<proteinExistence type="predicted"/>
<name>A0A1F7YPN5_9BACT</name>
<dbReference type="InterPro" id="IPR017853">
    <property type="entry name" value="GH"/>
</dbReference>
<dbReference type="SUPFAM" id="SSF51445">
    <property type="entry name" value="(Trans)glycosidases"/>
    <property type="match status" value="1"/>
</dbReference>
<evidence type="ECO:0000259" key="3">
    <source>
        <dbReference type="Pfam" id="PF02449"/>
    </source>
</evidence>
<evidence type="ECO:0000256" key="1">
    <source>
        <dbReference type="ARBA" id="ARBA00022801"/>
    </source>
</evidence>
<keyword evidence="2" id="KW-0326">Glycosidase</keyword>
<dbReference type="Pfam" id="PF02449">
    <property type="entry name" value="Glyco_hydro_42"/>
    <property type="match status" value="1"/>
</dbReference>
<accession>A0A1F7YPN5</accession>
<organism evidence="4 5">
    <name type="scientific">Candidatus Woesebacteria bacterium RIFCSPHIGHO2_01_FULL_41_10</name>
    <dbReference type="NCBI Taxonomy" id="1802500"/>
    <lineage>
        <taxon>Bacteria</taxon>
        <taxon>Candidatus Woeseibacteriota</taxon>
    </lineage>
</organism>
<dbReference type="GO" id="GO:0009341">
    <property type="term" value="C:beta-galactosidase complex"/>
    <property type="evidence" value="ECO:0007669"/>
    <property type="project" value="InterPro"/>
</dbReference>
<evidence type="ECO:0000313" key="5">
    <source>
        <dbReference type="Proteomes" id="UP000177263"/>
    </source>
</evidence>
<gene>
    <name evidence="4" type="ORF">A2801_02145</name>
</gene>
<feature type="domain" description="Glycoside hydrolase family 42 N-terminal" evidence="3">
    <location>
        <begin position="27"/>
        <end position="142"/>
    </location>
</feature>
<dbReference type="EMBL" id="MGGM01000015">
    <property type="protein sequence ID" value="OGM29304.1"/>
    <property type="molecule type" value="Genomic_DNA"/>
</dbReference>
<dbReference type="GO" id="GO:0005975">
    <property type="term" value="P:carbohydrate metabolic process"/>
    <property type="evidence" value="ECO:0007669"/>
    <property type="project" value="InterPro"/>
</dbReference>
<dbReference type="GO" id="GO:0004565">
    <property type="term" value="F:beta-galactosidase activity"/>
    <property type="evidence" value="ECO:0007669"/>
    <property type="project" value="InterPro"/>
</dbReference>
<reference evidence="4 5" key="1">
    <citation type="journal article" date="2016" name="Nat. Commun.">
        <title>Thousands of microbial genomes shed light on interconnected biogeochemical processes in an aquifer system.</title>
        <authorList>
            <person name="Anantharaman K."/>
            <person name="Brown C.T."/>
            <person name="Hug L.A."/>
            <person name="Sharon I."/>
            <person name="Castelle C.J."/>
            <person name="Probst A.J."/>
            <person name="Thomas B.C."/>
            <person name="Singh A."/>
            <person name="Wilkins M.J."/>
            <person name="Karaoz U."/>
            <person name="Brodie E.L."/>
            <person name="Williams K.H."/>
            <person name="Hubbard S.S."/>
            <person name="Banfield J.F."/>
        </authorList>
    </citation>
    <scope>NUCLEOTIDE SEQUENCE [LARGE SCALE GENOMIC DNA]</scope>
</reference>
<dbReference type="Proteomes" id="UP000177263">
    <property type="component" value="Unassembled WGS sequence"/>
</dbReference>
<sequence>MKKFTGEIGASFSHRHLETLGLSSLDAIKAFEKLGLTWIRLGCYWNEIEKTTNNFVFESLDPLVEFCEKKNIKVVMTVGMKAPRYPEYYIPDWVLPTPLPRLTTIGEKHKRLTHYLFRFIETVIGHYKNSSAVKIWQVENEPLDPSGQKWWRIHPDLLKKEVQLVKKLDKEREILVNLWGNELSKRQTYKKALDLADIVGLDLYPRHPIPFLKWFKLYVGPLDSKKTIFKISETIKSQKKLFLAELQAEPWEPGELTTSKNNPPSFRPNHFKQNLDYGKGFSPEVILLWGFEYWYWRKTMGDNRYWREAEKLLKA</sequence>
<protein>
    <recommendedName>
        <fullName evidence="3">Glycoside hydrolase family 42 N-terminal domain-containing protein</fullName>
    </recommendedName>
</protein>
<dbReference type="InterPro" id="IPR013529">
    <property type="entry name" value="Glyco_hydro_42_N"/>
</dbReference>
<dbReference type="Gene3D" id="3.20.20.80">
    <property type="entry name" value="Glycosidases"/>
    <property type="match status" value="2"/>
</dbReference>
<dbReference type="STRING" id="1802500.A2801_02145"/>
<comment type="caution">
    <text evidence="4">The sequence shown here is derived from an EMBL/GenBank/DDBJ whole genome shotgun (WGS) entry which is preliminary data.</text>
</comment>